<keyword evidence="2" id="KW-1185">Reference proteome</keyword>
<evidence type="ECO:0000313" key="1">
    <source>
        <dbReference type="EMBL" id="CAL2092980.1"/>
    </source>
</evidence>
<evidence type="ECO:0000313" key="2">
    <source>
        <dbReference type="Proteomes" id="UP001497416"/>
    </source>
</evidence>
<accession>A0ABM9P5C3</accession>
<gene>
    <name evidence="1" type="ORF">T190607A01A_50111</name>
</gene>
<name>A0ABM9P5C3_9FLAO</name>
<proteinExistence type="predicted"/>
<dbReference type="EMBL" id="CAXIXY010000007">
    <property type="protein sequence ID" value="CAL2092980.1"/>
    <property type="molecule type" value="Genomic_DNA"/>
</dbReference>
<organism evidence="1 2">
    <name type="scientific">Tenacibaculum platacis</name>
    <dbReference type="NCBI Taxonomy" id="3137852"/>
    <lineage>
        <taxon>Bacteria</taxon>
        <taxon>Pseudomonadati</taxon>
        <taxon>Bacteroidota</taxon>
        <taxon>Flavobacteriia</taxon>
        <taxon>Flavobacteriales</taxon>
        <taxon>Flavobacteriaceae</taxon>
        <taxon>Tenacibaculum</taxon>
    </lineage>
</organism>
<comment type="caution">
    <text evidence="1">The sequence shown here is derived from an EMBL/GenBank/DDBJ whole genome shotgun (WGS) entry which is preliminary data.</text>
</comment>
<sequence length="125" mass="14907">MKEIEIERMIHFLYRMNMYIVNVNKENIVSFMHGVDIGKLDGPLWTKSLNDFITKKYGINGKALGWPYQIDLYISKEKLKWSEGFKNLMIEMILESDQIELTKKIIKQYNNMLIKDIDIEKKRNS</sequence>
<reference evidence="1 2" key="1">
    <citation type="submission" date="2024-05" db="EMBL/GenBank/DDBJ databases">
        <authorList>
            <person name="Duchaud E."/>
        </authorList>
    </citation>
    <scope>NUCLEOTIDE SEQUENCE [LARGE SCALE GENOMIC DNA]</scope>
    <source>
        <strain evidence="1">Ena-SAMPLE-TAB-13-05-2024-13:56:06:370-140302</strain>
    </source>
</reference>
<dbReference type="Proteomes" id="UP001497416">
    <property type="component" value="Unassembled WGS sequence"/>
</dbReference>
<protein>
    <submittedName>
        <fullName evidence="1">Uncharacterized protein</fullName>
    </submittedName>
</protein>